<dbReference type="Proteomes" id="UP000236248">
    <property type="component" value="Chromosome NCAV"/>
</dbReference>
<feature type="transmembrane region" description="Helical" evidence="1">
    <location>
        <begin position="75"/>
        <end position="95"/>
    </location>
</feature>
<sequence length="226" mass="24594">MRIIAIASIIMVLLSATIIAIPNSYAQQTPTTPTTPTPFQIPELREDIKILTITGRDAQGNTVSMELILSRGTMMMARASMMMDPTMMFGMPMMMQMMAQMQMQMGMGQGMGGMGMGGMGGMAQNMVQIQQQMNAWMRSHYIVQGGSITIGDSTYMIEAGNARISDDGRIFVNAVIDQGLNRNGKVIAWGILGSDDGLKGRILLWEARTLLHSVKFTAKGSVEDAL</sequence>
<accession>A0A2K5ARP4</accession>
<keyword evidence="1" id="KW-0472">Membrane</keyword>
<evidence type="ECO:0000256" key="1">
    <source>
        <dbReference type="SAM" id="Phobius"/>
    </source>
</evidence>
<gene>
    <name evidence="2" type="ORF">NCAV_1148</name>
</gene>
<keyword evidence="1" id="KW-0812">Transmembrane</keyword>
<dbReference type="GeneID" id="41595162"/>
<protein>
    <submittedName>
        <fullName evidence="2">Uncharacterized protein</fullName>
    </submittedName>
</protein>
<evidence type="ECO:0000313" key="2">
    <source>
        <dbReference type="EMBL" id="SPC34323.1"/>
    </source>
</evidence>
<proteinExistence type="predicted"/>
<organism evidence="2 3">
    <name type="scientific">Candidatus Nitrosocaldus cavascurensis</name>
    <dbReference type="NCBI Taxonomy" id="2058097"/>
    <lineage>
        <taxon>Archaea</taxon>
        <taxon>Nitrososphaerota</taxon>
        <taxon>Nitrososphaeria</taxon>
        <taxon>Candidatus Nitrosocaldales</taxon>
        <taxon>Candidatus Nitrosocaldaceae</taxon>
        <taxon>Candidatus Nitrosocaldus</taxon>
    </lineage>
</organism>
<dbReference type="RefSeq" id="WP_103287002.1">
    <property type="nucleotide sequence ID" value="NZ_LT981265.1"/>
</dbReference>
<name>A0A2K5ARP4_9ARCH</name>
<keyword evidence="3" id="KW-1185">Reference proteome</keyword>
<evidence type="ECO:0000313" key="3">
    <source>
        <dbReference type="Proteomes" id="UP000236248"/>
    </source>
</evidence>
<dbReference type="KEGG" id="ncv:NCAV_1148"/>
<keyword evidence="1" id="KW-1133">Transmembrane helix</keyword>
<dbReference type="AlphaFoldDB" id="A0A2K5ARP4"/>
<reference evidence="3" key="1">
    <citation type="submission" date="2018-01" db="EMBL/GenBank/DDBJ databases">
        <authorList>
            <person name="Kerou L M."/>
        </authorList>
    </citation>
    <scope>NUCLEOTIDE SEQUENCE [LARGE SCALE GENOMIC DNA]</scope>
    <source>
        <strain evidence="3">SCU2</strain>
    </source>
</reference>
<dbReference type="EMBL" id="LT981265">
    <property type="protein sequence ID" value="SPC34323.1"/>
    <property type="molecule type" value="Genomic_DNA"/>
</dbReference>